<dbReference type="InterPro" id="IPR036345">
    <property type="entry name" value="ExoRNase_PH_dom2_sf"/>
</dbReference>
<keyword evidence="3 8" id="KW-0820">tRNA-binding</keyword>
<keyword evidence="6 8" id="KW-0548">Nucleotidyltransferase</keyword>
<dbReference type="OrthoDB" id="9807456at2"/>
<dbReference type="RefSeq" id="WP_019034875.1">
    <property type="nucleotide sequence ID" value="NZ_CAMUOS010000001.1"/>
</dbReference>
<feature type="domain" description="Exoribonuclease phosphorolytic" evidence="9">
    <location>
        <begin position="9"/>
        <end position="138"/>
    </location>
</feature>
<organism evidence="11 12">
    <name type="scientific">Peptoniphilus lacrimalis</name>
    <dbReference type="NCBI Taxonomy" id="33031"/>
    <lineage>
        <taxon>Bacteria</taxon>
        <taxon>Bacillati</taxon>
        <taxon>Bacillota</taxon>
        <taxon>Tissierellia</taxon>
        <taxon>Tissierellales</taxon>
        <taxon>Peptoniphilaceae</taxon>
        <taxon>Peptoniphilus</taxon>
    </lineage>
</organism>
<dbReference type="PANTHER" id="PTHR11953">
    <property type="entry name" value="EXOSOME COMPLEX COMPONENT"/>
    <property type="match status" value="1"/>
</dbReference>
<comment type="function">
    <text evidence="8">Phosphorolytic 3'-5' exoribonuclease that plays an important role in tRNA 3'-end maturation. Removes nucleotide residues following the 3'-CCA terminus of tRNAs; can also add nucleotides to the ends of RNA molecules by using nucleoside diphosphates as substrates, but this may not be physiologically important. Probably plays a role in initiation of 16S rRNA degradation (leading to ribosome degradation) during starvation.</text>
</comment>
<dbReference type="GO" id="GO:0016075">
    <property type="term" value="P:rRNA catabolic process"/>
    <property type="evidence" value="ECO:0007669"/>
    <property type="project" value="UniProtKB-UniRule"/>
</dbReference>
<evidence type="ECO:0000256" key="1">
    <source>
        <dbReference type="ARBA" id="ARBA00006678"/>
    </source>
</evidence>
<dbReference type="NCBIfam" id="TIGR01966">
    <property type="entry name" value="RNasePH"/>
    <property type="match status" value="1"/>
</dbReference>
<dbReference type="STRING" id="1122949.GCA_000378725_01130"/>
<dbReference type="InterPro" id="IPR050080">
    <property type="entry name" value="RNase_PH"/>
</dbReference>
<dbReference type="AlphaFoldDB" id="A0A379C526"/>
<accession>A0A379C526</accession>
<sequence length="238" mass="26626">MRTDRQNSEVREIKISPDFVPNADGSVLIECGNTKVVCTAIIEEKVPPFLRGKEMGWVSAEYSMLPGSTVIRKVRDISRGKQDGRGTEIQRLIGRSLREAVDLKALGERTIWLDCDVINADGGTRTTSINGSYIALEMAVNKALKNKKLEVNPIKCKVGSISVGKVKGIKLVDLDYKEDSNADVDLNLVMNDKFEIIEIQGTSERDTFTTEELAEFLKFAQIGIKDIFKYMEIVEEYI</sequence>
<evidence type="ECO:0000259" key="9">
    <source>
        <dbReference type="Pfam" id="PF01138"/>
    </source>
</evidence>
<dbReference type="InterPro" id="IPR001247">
    <property type="entry name" value="ExoRNase_PH_dom1"/>
</dbReference>
<protein>
    <recommendedName>
        <fullName evidence="8">Ribonuclease PH</fullName>
        <shortName evidence="8">RNase PH</shortName>
        <ecNumber evidence="8">2.7.7.56</ecNumber>
    </recommendedName>
    <alternativeName>
        <fullName evidence="8">tRNA nucleotidyltransferase</fullName>
    </alternativeName>
</protein>
<feature type="binding site" evidence="8">
    <location>
        <position position="85"/>
    </location>
    <ligand>
        <name>phosphate</name>
        <dbReference type="ChEBI" id="CHEBI:43474"/>
        <note>substrate</note>
    </ligand>
</feature>
<comment type="catalytic activity">
    <reaction evidence="8">
        <text>tRNA(n+1) + phosphate = tRNA(n) + a ribonucleoside 5'-diphosphate</text>
        <dbReference type="Rhea" id="RHEA:10628"/>
        <dbReference type="Rhea" id="RHEA-COMP:17343"/>
        <dbReference type="Rhea" id="RHEA-COMP:17344"/>
        <dbReference type="ChEBI" id="CHEBI:43474"/>
        <dbReference type="ChEBI" id="CHEBI:57930"/>
        <dbReference type="ChEBI" id="CHEBI:173114"/>
        <dbReference type="EC" id="2.7.7.56"/>
    </reaction>
</comment>
<dbReference type="Gene3D" id="3.30.230.70">
    <property type="entry name" value="GHMP Kinase, N-terminal domain"/>
    <property type="match status" value="1"/>
</dbReference>
<dbReference type="GO" id="GO:0000049">
    <property type="term" value="F:tRNA binding"/>
    <property type="evidence" value="ECO:0007669"/>
    <property type="project" value="UniProtKB-UniRule"/>
</dbReference>
<evidence type="ECO:0000256" key="6">
    <source>
        <dbReference type="ARBA" id="ARBA00022695"/>
    </source>
</evidence>
<evidence type="ECO:0000256" key="4">
    <source>
        <dbReference type="ARBA" id="ARBA00022679"/>
    </source>
</evidence>
<evidence type="ECO:0000256" key="5">
    <source>
        <dbReference type="ARBA" id="ARBA00022694"/>
    </source>
</evidence>
<dbReference type="HAMAP" id="MF_00564">
    <property type="entry name" value="RNase_PH"/>
    <property type="match status" value="1"/>
</dbReference>
<feature type="binding site" evidence="8">
    <location>
        <begin position="123"/>
        <end position="125"/>
    </location>
    <ligand>
        <name>phosphate</name>
        <dbReference type="ChEBI" id="CHEBI:43474"/>
        <note>substrate</note>
    </ligand>
</feature>
<keyword evidence="2 8" id="KW-0698">rRNA processing</keyword>
<keyword evidence="4 8" id="KW-0808">Transferase</keyword>
<keyword evidence="5 8" id="KW-0819">tRNA processing</keyword>
<evidence type="ECO:0000313" key="12">
    <source>
        <dbReference type="Proteomes" id="UP000255517"/>
    </source>
</evidence>
<evidence type="ECO:0000313" key="11">
    <source>
        <dbReference type="EMBL" id="SUB57188.1"/>
    </source>
</evidence>
<dbReference type="GO" id="GO:0009022">
    <property type="term" value="F:tRNA nucleotidyltransferase activity"/>
    <property type="evidence" value="ECO:0007669"/>
    <property type="project" value="UniProtKB-UniRule"/>
</dbReference>
<dbReference type="Pfam" id="PF01138">
    <property type="entry name" value="RNase_PH"/>
    <property type="match status" value="1"/>
</dbReference>
<proteinExistence type="inferred from homology"/>
<feature type="domain" description="Exoribonuclease phosphorolytic" evidence="10">
    <location>
        <begin position="158"/>
        <end position="221"/>
    </location>
</feature>
<evidence type="ECO:0000256" key="3">
    <source>
        <dbReference type="ARBA" id="ARBA00022555"/>
    </source>
</evidence>
<dbReference type="PANTHER" id="PTHR11953:SF0">
    <property type="entry name" value="EXOSOME COMPLEX COMPONENT RRP41"/>
    <property type="match status" value="1"/>
</dbReference>
<dbReference type="Proteomes" id="UP000255517">
    <property type="component" value="Unassembled WGS sequence"/>
</dbReference>
<keyword evidence="7" id="KW-0694">RNA-binding</keyword>
<dbReference type="PROSITE" id="PS01277">
    <property type="entry name" value="RIBONUCLEASE_PH"/>
    <property type="match status" value="1"/>
</dbReference>
<dbReference type="InterPro" id="IPR020568">
    <property type="entry name" value="Ribosomal_Su5_D2-typ_SF"/>
</dbReference>
<dbReference type="SUPFAM" id="SSF55666">
    <property type="entry name" value="Ribonuclease PH domain 2-like"/>
    <property type="match status" value="1"/>
</dbReference>
<dbReference type="InterPro" id="IPR015847">
    <property type="entry name" value="ExoRNase_PH_dom2"/>
</dbReference>
<comment type="similarity">
    <text evidence="1 8">Belongs to the RNase PH family.</text>
</comment>
<dbReference type="GO" id="GO:0031125">
    <property type="term" value="P:rRNA 3'-end processing"/>
    <property type="evidence" value="ECO:0007669"/>
    <property type="project" value="UniProtKB-ARBA"/>
</dbReference>
<evidence type="ECO:0000256" key="2">
    <source>
        <dbReference type="ARBA" id="ARBA00022552"/>
    </source>
</evidence>
<dbReference type="InterPro" id="IPR002381">
    <property type="entry name" value="RNase_PH_bac-type"/>
</dbReference>
<dbReference type="InterPro" id="IPR027408">
    <property type="entry name" value="PNPase/RNase_PH_dom_sf"/>
</dbReference>
<evidence type="ECO:0000256" key="7">
    <source>
        <dbReference type="ARBA" id="ARBA00022884"/>
    </source>
</evidence>
<gene>
    <name evidence="8 11" type="primary">rph</name>
    <name evidence="11" type="ORF">NCTC13149_01021</name>
</gene>
<dbReference type="EMBL" id="UGSZ01000001">
    <property type="protein sequence ID" value="SUB57188.1"/>
    <property type="molecule type" value="Genomic_DNA"/>
</dbReference>
<dbReference type="GO" id="GO:0008033">
    <property type="term" value="P:tRNA processing"/>
    <property type="evidence" value="ECO:0007669"/>
    <property type="project" value="UniProtKB-UniRule"/>
</dbReference>
<evidence type="ECO:0000259" key="10">
    <source>
        <dbReference type="Pfam" id="PF03725"/>
    </source>
</evidence>
<dbReference type="FunFam" id="3.30.230.70:FF:000003">
    <property type="entry name" value="Ribonuclease PH"/>
    <property type="match status" value="1"/>
</dbReference>
<dbReference type="SUPFAM" id="SSF54211">
    <property type="entry name" value="Ribosomal protein S5 domain 2-like"/>
    <property type="match status" value="1"/>
</dbReference>
<dbReference type="InterPro" id="IPR018336">
    <property type="entry name" value="RNase_PH_CS"/>
</dbReference>
<dbReference type="EC" id="2.7.7.56" evidence="8"/>
<comment type="subunit">
    <text evidence="8">Homohexameric ring arranged as a trimer of dimers.</text>
</comment>
<reference evidence="11 12" key="1">
    <citation type="submission" date="2018-06" db="EMBL/GenBank/DDBJ databases">
        <authorList>
            <consortium name="Pathogen Informatics"/>
            <person name="Doyle S."/>
        </authorList>
    </citation>
    <scope>NUCLEOTIDE SEQUENCE [LARGE SCALE GENOMIC DNA]</scope>
    <source>
        <strain evidence="11 12">NCTC13149</strain>
    </source>
</reference>
<name>A0A379C526_9FIRM</name>
<dbReference type="Pfam" id="PF03725">
    <property type="entry name" value="RNase_PH_C"/>
    <property type="match status" value="1"/>
</dbReference>
<dbReference type="GO" id="GO:0000175">
    <property type="term" value="F:3'-5'-RNA exonuclease activity"/>
    <property type="evidence" value="ECO:0007669"/>
    <property type="project" value="UniProtKB-UniRule"/>
</dbReference>
<evidence type="ECO:0000256" key="8">
    <source>
        <dbReference type="HAMAP-Rule" id="MF_00564"/>
    </source>
</evidence>